<evidence type="ECO:0000313" key="3">
    <source>
        <dbReference type="Proteomes" id="UP000023623"/>
    </source>
</evidence>
<dbReference type="HOGENOM" id="CLU_571038_0_0_1"/>
<accession>A0A022XGF4</accession>
<reference evidence="2 3" key="1">
    <citation type="submission" date="2014-02" db="EMBL/GenBank/DDBJ databases">
        <title>The Genome Sequence of Trichophyton rubrum (morphotype soudanense) CBS 452.61.</title>
        <authorList>
            <consortium name="The Broad Institute Genomics Platform"/>
            <person name="Cuomo C.A."/>
            <person name="White T.C."/>
            <person name="Graser Y."/>
            <person name="Martinez-Rossi N."/>
            <person name="Heitman J."/>
            <person name="Young S.K."/>
            <person name="Zeng Q."/>
            <person name="Gargeya S."/>
            <person name="Abouelleil A."/>
            <person name="Alvarado L."/>
            <person name="Chapman S.B."/>
            <person name="Gainer-Dewar J."/>
            <person name="Goldberg J."/>
            <person name="Griggs A."/>
            <person name="Gujja S."/>
            <person name="Hansen M."/>
            <person name="Howarth C."/>
            <person name="Imamovic A."/>
            <person name="Larimer J."/>
            <person name="Martinez D."/>
            <person name="Murphy C."/>
            <person name="Pearson M.D."/>
            <person name="Persinoti G."/>
            <person name="Poon T."/>
            <person name="Priest M."/>
            <person name="Roberts A.D."/>
            <person name="Saif S."/>
            <person name="Shea T.D."/>
            <person name="Sykes S.N."/>
            <person name="Wortman J."/>
            <person name="Nusbaum C."/>
            <person name="Birren B."/>
        </authorList>
    </citation>
    <scope>NUCLEOTIDE SEQUENCE [LARGE SCALE GENOMIC DNA]</scope>
    <source>
        <strain evidence="2 3">CBS 452.61</strain>
    </source>
</reference>
<dbReference type="OrthoDB" id="5423493at2759"/>
<feature type="compositionally biased region" description="Basic residues" evidence="1">
    <location>
        <begin position="1"/>
        <end position="11"/>
    </location>
</feature>
<gene>
    <name evidence="2" type="ORF">H105_08122</name>
</gene>
<feature type="compositionally biased region" description="Polar residues" evidence="1">
    <location>
        <begin position="43"/>
        <end position="65"/>
    </location>
</feature>
<feature type="compositionally biased region" description="Basic residues" evidence="1">
    <location>
        <begin position="363"/>
        <end position="379"/>
    </location>
</feature>
<feature type="region of interest" description="Disordered" evidence="1">
    <location>
        <begin position="245"/>
        <end position="490"/>
    </location>
</feature>
<feature type="region of interest" description="Disordered" evidence="1">
    <location>
        <begin position="163"/>
        <end position="210"/>
    </location>
</feature>
<proteinExistence type="predicted"/>
<feature type="compositionally biased region" description="Polar residues" evidence="1">
    <location>
        <begin position="446"/>
        <end position="469"/>
    </location>
</feature>
<feature type="compositionally biased region" description="Acidic residues" evidence="1">
    <location>
        <begin position="247"/>
        <end position="257"/>
    </location>
</feature>
<keyword evidence="3" id="KW-1185">Reference proteome</keyword>
<sequence length="529" mass="58043">MPRPAAKRARVTRSNQPPAQTAKAKATRGRPKRKVSGGESEEPTTSAKSVPKSRVTSRQDASSSDVEGRSDEIQDESSGLVRRERERDSFGSQTPVRDRQQVNAPLSGGVGMGTSLRLQGFPGSARRDMNPRGHTPAFESSILSAFRPRPRQPSILQLVGDDSLDLGSSELGSDDLLGSFDPEDVSTPLPAKRRKSLNQADMTPTVTKKTPKLPELFVEVPVRHDLASDNRISDEPPALVQALGDQQVDEAPEEPEVIDNPQEQEPALDEALSEIHVAADVDDNGDGRSSVRSVDSLPPMNFAIETTPQRRRQIITMAPPESSVGSITPPASTPESTANQKPSPQFSKPTHLSTTSLQDALLPRRHRRGKGLASKRNKSFRAGGKDYVLSAPGSEDELNYTGGQQEDTSAGRQRNTKRSQQDQARFKLREKAQNTSQLRRGRSKAATVSSQPRKSSTPKKTYSRLSTTGGDADWDKENQLDEETEISPEREIIAPVMSEELLLQKKKFAEIDEWSIDFEEVLDDDGEVY</sequence>
<evidence type="ECO:0000313" key="2">
    <source>
        <dbReference type="EMBL" id="EZF69453.1"/>
    </source>
</evidence>
<dbReference type="Proteomes" id="UP000023623">
    <property type="component" value="Unassembled WGS sequence"/>
</dbReference>
<evidence type="ECO:0000256" key="1">
    <source>
        <dbReference type="SAM" id="MobiDB-lite"/>
    </source>
</evidence>
<dbReference type="AlphaFoldDB" id="A0A022XGF4"/>
<feature type="compositionally biased region" description="Polar residues" evidence="1">
    <location>
        <begin position="401"/>
        <end position="413"/>
    </location>
</feature>
<feature type="compositionally biased region" description="Polar residues" evidence="1">
    <location>
        <begin position="323"/>
        <end position="358"/>
    </location>
</feature>
<name>A0A022XGF4_TRISD</name>
<organism evidence="2 3">
    <name type="scientific">Trichophyton soudanense CBS 452.61</name>
    <dbReference type="NCBI Taxonomy" id="1215331"/>
    <lineage>
        <taxon>Eukaryota</taxon>
        <taxon>Fungi</taxon>
        <taxon>Dikarya</taxon>
        <taxon>Ascomycota</taxon>
        <taxon>Pezizomycotina</taxon>
        <taxon>Eurotiomycetes</taxon>
        <taxon>Eurotiomycetidae</taxon>
        <taxon>Onygenales</taxon>
        <taxon>Arthrodermataceae</taxon>
        <taxon>Trichophyton</taxon>
    </lineage>
</organism>
<feature type="compositionally biased region" description="Basic residues" evidence="1">
    <location>
        <begin position="25"/>
        <end position="35"/>
    </location>
</feature>
<protein>
    <submittedName>
        <fullName evidence="2">Uncharacterized protein</fullName>
    </submittedName>
</protein>
<feature type="region of interest" description="Disordered" evidence="1">
    <location>
        <begin position="1"/>
        <end position="146"/>
    </location>
</feature>
<dbReference type="EMBL" id="KK208931">
    <property type="protein sequence ID" value="EZF69453.1"/>
    <property type="molecule type" value="Genomic_DNA"/>
</dbReference>
<feature type="compositionally biased region" description="Low complexity" evidence="1">
    <location>
        <begin position="165"/>
        <end position="179"/>
    </location>
</feature>